<feature type="compositionally biased region" description="Basic and acidic residues" evidence="2">
    <location>
        <begin position="554"/>
        <end position="567"/>
    </location>
</feature>
<feature type="region of interest" description="Disordered" evidence="2">
    <location>
        <begin position="176"/>
        <end position="295"/>
    </location>
</feature>
<accession>A0A8I6SBD2</accession>
<protein>
    <recommendedName>
        <fullName evidence="3">C2 domain-containing protein</fullName>
    </recommendedName>
</protein>
<dbReference type="GO" id="GO:0019992">
    <property type="term" value="F:diacylglycerol binding"/>
    <property type="evidence" value="ECO:0007669"/>
    <property type="project" value="InterPro"/>
</dbReference>
<dbReference type="OMA" id="PRDHYEN"/>
<evidence type="ECO:0000313" key="4">
    <source>
        <dbReference type="EnsemblMetazoa" id="XP_024080609.1"/>
    </source>
</evidence>
<dbReference type="GO" id="GO:0016082">
    <property type="term" value="P:synaptic vesicle priming"/>
    <property type="evidence" value="ECO:0007669"/>
    <property type="project" value="TreeGrafter"/>
</dbReference>
<keyword evidence="1" id="KW-0175">Coiled coil</keyword>
<name>A0A8I6SBD2_CIMLE</name>
<dbReference type="SUPFAM" id="SSF49562">
    <property type="entry name" value="C2 domain (Calcium/lipid-binding domain, CaLB)"/>
    <property type="match status" value="1"/>
</dbReference>
<dbReference type="PANTHER" id="PTHR10480">
    <property type="entry name" value="PROTEIN UNC-13 HOMOLOG"/>
    <property type="match status" value="1"/>
</dbReference>
<evidence type="ECO:0000256" key="2">
    <source>
        <dbReference type="SAM" id="MobiDB-lite"/>
    </source>
</evidence>
<feature type="compositionally biased region" description="Basic and acidic residues" evidence="2">
    <location>
        <begin position="933"/>
        <end position="953"/>
    </location>
</feature>
<feature type="compositionally biased region" description="Acidic residues" evidence="2">
    <location>
        <begin position="775"/>
        <end position="784"/>
    </location>
</feature>
<dbReference type="Gene3D" id="2.60.40.150">
    <property type="entry name" value="C2 domain"/>
    <property type="match status" value="1"/>
</dbReference>
<dbReference type="PANTHER" id="PTHR10480:SF12">
    <property type="entry name" value="UNC-13, ISOFORM E"/>
    <property type="match status" value="1"/>
</dbReference>
<reference evidence="4" key="1">
    <citation type="submission" date="2022-01" db="UniProtKB">
        <authorList>
            <consortium name="EnsemblMetazoa"/>
        </authorList>
    </citation>
    <scope>IDENTIFICATION</scope>
</reference>
<feature type="domain" description="C2" evidence="3">
    <location>
        <begin position="1"/>
        <end position="98"/>
    </location>
</feature>
<dbReference type="GeneID" id="106668030"/>
<feature type="compositionally biased region" description="Basic and acidic residues" evidence="2">
    <location>
        <begin position="253"/>
        <end position="271"/>
    </location>
</feature>
<dbReference type="GO" id="GO:0031594">
    <property type="term" value="C:neuromuscular junction"/>
    <property type="evidence" value="ECO:0007669"/>
    <property type="project" value="TreeGrafter"/>
</dbReference>
<dbReference type="InterPro" id="IPR027080">
    <property type="entry name" value="Unc-13"/>
</dbReference>
<dbReference type="InterPro" id="IPR000008">
    <property type="entry name" value="C2_dom"/>
</dbReference>
<evidence type="ECO:0000259" key="3">
    <source>
        <dbReference type="PROSITE" id="PS50004"/>
    </source>
</evidence>
<dbReference type="Pfam" id="PF00168">
    <property type="entry name" value="C2"/>
    <property type="match status" value="1"/>
</dbReference>
<dbReference type="OrthoDB" id="5831756at2759"/>
<feature type="compositionally biased region" description="Basic and acidic residues" evidence="2">
    <location>
        <begin position="660"/>
        <end position="678"/>
    </location>
</feature>
<dbReference type="GO" id="GO:0061789">
    <property type="term" value="P:dense core granule priming"/>
    <property type="evidence" value="ECO:0007669"/>
    <property type="project" value="TreeGrafter"/>
</dbReference>
<dbReference type="GO" id="GO:0035249">
    <property type="term" value="P:synaptic transmission, glutamatergic"/>
    <property type="evidence" value="ECO:0007669"/>
    <property type="project" value="TreeGrafter"/>
</dbReference>
<feature type="compositionally biased region" description="Basic and acidic residues" evidence="2">
    <location>
        <begin position="342"/>
        <end position="354"/>
    </location>
</feature>
<feature type="compositionally biased region" description="Polar residues" evidence="2">
    <location>
        <begin position="907"/>
        <end position="916"/>
    </location>
</feature>
<dbReference type="GO" id="GO:0030672">
    <property type="term" value="C:synaptic vesicle membrane"/>
    <property type="evidence" value="ECO:0007669"/>
    <property type="project" value="TreeGrafter"/>
</dbReference>
<feature type="region of interest" description="Disordered" evidence="2">
    <location>
        <begin position="656"/>
        <end position="685"/>
    </location>
</feature>
<feature type="region of interest" description="Disordered" evidence="2">
    <location>
        <begin position="447"/>
        <end position="577"/>
    </location>
</feature>
<feature type="region of interest" description="Disordered" evidence="2">
    <location>
        <begin position="868"/>
        <end position="960"/>
    </location>
</feature>
<proteinExistence type="predicted"/>
<dbReference type="GO" id="GO:0099525">
    <property type="term" value="P:presynaptic dense core vesicle exocytosis"/>
    <property type="evidence" value="ECO:0007669"/>
    <property type="project" value="TreeGrafter"/>
</dbReference>
<dbReference type="GO" id="GO:0005516">
    <property type="term" value="F:calmodulin binding"/>
    <property type="evidence" value="ECO:0007669"/>
    <property type="project" value="TreeGrafter"/>
</dbReference>
<dbReference type="GO" id="GO:0016081">
    <property type="term" value="P:synaptic vesicle docking"/>
    <property type="evidence" value="ECO:0007669"/>
    <property type="project" value="TreeGrafter"/>
</dbReference>
<dbReference type="PROSITE" id="PS50004">
    <property type="entry name" value="C2"/>
    <property type="match status" value="1"/>
</dbReference>
<evidence type="ECO:0000313" key="5">
    <source>
        <dbReference type="Proteomes" id="UP000494040"/>
    </source>
</evidence>
<dbReference type="GO" id="GO:0043195">
    <property type="term" value="C:terminal bouton"/>
    <property type="evidence" value="ECO:0007669"/>
    <property type="project" value="TreeGrafter"/>
</dbReference>
<feature type="region of interest" description="Disordered" evidence="2">
    <location>
        <begin position="406"/>
        <end position="427"/>
    </location>
</feature>
<feature type="compositionally biased region" description="Polar residues" evidence="2">
    <location>
        <begin position="191"/>
        <end position="200"/>
    </location>
</feature>
<dbReference type="RefSeq" id="XP_024080609.1">
    <property type="nucleotide sequence ID" value="XM_024224841.1"/>
</dbReference>
<feature type="compositionally biased region" description="Basic and acidic residues" evidence="2">
    <location>
        <begin position="882"/>
        <end position="893"/>
    </location>
</feature>
<dbReference type="FunFam" id="2.60.40.150:FF:000031">
    <property type="entry name" value="Protein unc-13 homolog B"/>
    <property type="match status" value="1"/>
</dbReference>
<dbReference type="GO" id="GO:0098831">
    <property type="term" value="C:presynaptic active zone cytoplasmic component"/>
    <property type="evidence" value="ECO:0007669"/>
    <property type="project" value="TreeGrafter"/>
</dbReference>
<dbReference type="InterPro" id="IPR035892">
    <property type="entry name" value="C2_domain_sf"/>
</dbReference>
<dbReference type="GO" id="GO:0017075">
    <property type="term" value="F:syntaxin-1 binding"/>
    <property type="evidence" value="ECO:0007669"/>
    <property type="project" value="TreeGrafter"/>
</dbReference>
<feature type="region of interest" description="Disordered" evidence="2">
    <location>
        <begin position="335"/>
        <end position="356"/>
    </location>
</feature>
<evidence type="ECO:0000256" key="1">
    <source>
        <dbReference type="SAM" id="Coils"/>
    </source>
</evidence>
<feature type="compositionally biased region" description="Basic residues" evidence="2">
    <location>
        <begin position="487"/>
        <end position="501"/>
    </location>
</feature>
<feature type="compositionally biased region" description="Basic residues" evidence="2">
    <location>
        <begin position="283"/>
        <end position="294"/>
    </location>
</feature>
<sequence>MSLLSVTVKKARYTGGQGIQFNTYVTLKLQNVKSTTVTVKGPNPSWNQDFLFETNDVNTGLLMEVWNKGMLWDRALGYHWLPLPAVHYSNEEGPGEWVSLDAELVMMDGEVVGTKEATGHSLLVDCRFELPFDAENTEAADLQRKLELLNSIVDQEAKAEQARRQMQYFGHSGYSEDSDYTSDLNYPVGQHANSSASQFRSAAHQIPTPQRSLETSRENSYETDEPPPQQHHPHHHGHHLSPGQPMHTRRRGHRDDDYYGERGGDSSRYIESDQEPLYYNSRPRNHKESYRRRQRTWDYEDSQSAWYDEYGPDAKYDQHASCPRIYQDSTTRYYQPRTASVKRKEVNKNRRPSLERQTTLYDDQYYMDTYYDAGDQPYSQDNRIYDTSVSYGTDYYNYSGPHYKYQEDRYGQEEEDRQWDSGGGMRYNKGTTLKEQYENQMNIKYSSRSSLQKYHRSSDQDSVYYTPRQSYEEEDYHSASEYVGTTARRKQPVINRHSSRHSLRDVSDFPPGYRPRKTDKPKLLPQIPTRIKPSPSLPPTPARQKPQVPTRRAGSLEHQESSMDERYGQFSNSETRLEGSSYNEDYNYAYMSTDNLITQEAIETQEEMLKRTNAMLAQHQEQMLELQSQYHHNQQTYQDDYYYQHDSIERMDGSMTESTLVRRDTVKKQPETKKDSGAKSDSVGHTMIGSLETAVTSLSSSVFKRFTSAIGGGEQGKTNKIQTQAVIETKAPPPAPVVNVPSNGTFHKEISRASNDYQEEERRYEEQNEMYGTDETYEQEENFEENQRYDDSQDRYGETDDYYEDETDRGFLSKQNSIEKGYIQKQDSIKKGYPTKQDSIDGDYMETNGRGYLHAQESVDSYVDEEIVQDDYSRDSPVSVVERYEPDQEREIAETPYKQASPPGAKTSPTVTSPTLRHQDSIDEDEVPGNRAHIREYGHHHDSIEEESQDKQKSVSFEEEELPVLDIEVEPQIRPTVTQERRRKTPRERWHWAYNKIVHELNVSTHDILFKLIAIAKDKIKFRLTLK</sequence>
<feature type="compositionally biased region" description="Basic and acidic residues" evidence="2">
    <location>
        <begin position="785"/>
        <end position="798"/>
    </location>
</feature>
<dbReference type="EnsemblMetazoa" id="XM_024224841.1">
    <property type="protein sequence ID" value="XP_024080609.1"/>
    <property type="gene ID" value="LOC106668030"/>
</dbReference>
<dbReference type="Proteomes" id="UP000494040">
    <property type="component" value="Unassembled WGS sequence"/>
</dbReference>
<feature type="coiled-coil region" evidence="1">
    <location>
        <begin position="602"/>
        <end position="629"/>
    </location>
</feature>
<dbReference type="SMART" id="SM00239">
    <property type="entry name" value="C2"/>
    <property type="match status" value="1"/>
</dbReference>
<dbReference type="AlphaFoldDB" id="A0A8I6SBD2"/>
<feature type="compositionally biased region" description="Polar residues" evidence="2">
    <location>
        <begin position="460"/>
        <end position="469"/>
    </location>
</feature>
<dbReference type="GO" id="GO:0042734">
    <property type="term" value="C:presynaptic membrane"/>
    <property type="evidence" value="ECO:0007669"/>
    <property type="project" value="TreeGrafter"/>
</dbReference>
<organism evidence="4 5">
    <name type="scientific">Cimex lectularius</name>
    <name type="common">Bed bug</name>
    <name type="synonym">Acanthia lectularia</name>
    <dbReference type="NCBI Taxonomy" id="79782"/>
    <lineage>
        <taxon>Eukaryota</taxon>
        <taxon>Metazoa</taxon>
        <taxon>Ecdysozoa</taxon>
        <taxon>Arthropoda</taxon>
        <taxon>Hexapoda</taxon>
        <taxon>Insecta</taxon>
        <taxon>Pterygota</taxon>
        <taxon>Neoptera</taxon>
        <taxon>Paraneoptera</taxon>
        <taxon>Hemiptera</taxon>
        <taxon>Heteroptera</taxon>
        <taxon>Panheteroptera</taxon>
        <taxon>Cimicomorpha</taxon>
        <taxon>Cimicidae</taxon>
        <taxon>Cimex</taxon>
    </lineage>
</organism>
<keyword evidence="5" id="KW-1185">Reference proteome</keyword>
<feature type="region of interest" description="Disordered" evidence="2">
    <location>
        <begin position="751"/>
        <end position="842"/>
    </location>
</feature>